<dbReference type="Pfam" id="PF00504">
    <property type="entry name" value="Chloroa_b-bind"/>
    <property type="match status" value="1"/>
</dbReference>
<keyword evidence="10" id="KW-1185">Reference proteome</keyword>
<keyword evidence="8" id="KW-0603">Photosystem I</keyword>
<evidence type="ECO:0000313" key="9">
    <source>
        <dbReference type="EMBL" id="KAF6172562.1"/>
    </source>
</evidence>
<keyword evidence="2 7" id="KW-0148">Chlorophyll</keyword>
<comment type="caution">
    <text evidence="9">The sequence shown here is derived from an EMBL/GenBank/DDBJ whole genome shotgun (WGS) entry which is preliminary data.</text>
</comment>
<keyword evidence="8" id="KW-0604">Photosystem II</keyword>
<dbReference type="Gene3D" id="1.10.3460.10">
    <property type="entry name" value="Chlorophyll a/b binding protein domain"/>
    <property type="match status" value="1"/>
</dbReference>
<evidence type="ECO:0000256" key="2">
    <source>
        <dbReference type="ARBA" id="ARBA00022494"/>
    </source>
</evidence>
<evidence type="ECO:0000256" key="8">
    <source>
        <dbReference type="RuleBase" id="RU363080"/>
    </source>
</evidence>
<keyword evidence="6 8" id="KW-0157">Chromophore</keyword>
<dbReference type="PANTHER" id="PTHR21649">
    <property type="entry name" value="CHLOROPHYLL A/B BINDING PROTEIN"/>
    <property type="match status" value="1"/>
</dbReference>
<evidence type="ECO:0000256" key="3">
    <source>
        <dbReference type="ARBA" id="ARBA00022528"/>
    </source>
</evidence>
<keyword evidence="3 8" id="KW-0150">Chloroplast</keyword>
<comment type="subcellular location">
    <subcellularLocation>
        <location evidence="1 8">Plastid</location>
        <location evidence="1 8">Chloroplast thylakoid membrane</location>
    </subcellularLocation>
</comment>
<evidence type="ECO:0000256" key="4">
    <source>
        <dbReference type="ARBA" id="ARBA00022531"/>
    </source>
</evidence>
<keyword evidence="5 8" id="KW-0934">Plastid</keyword>
<dbReference type="EMBL" id="JACGCM010000427">
    <property type="protein sequence ID" value="KAF6172562.1"/>
    <property type="molecule type" value="Genomic_DNA"/>
</dbReference>
<dbReference type="GO" id="GO:0016168">
    <property type="term" value="F:chlorophyll binding"/>
    <property type="evidence" value="ECO:0007669"/>
    <property type="project" value="UniProtKB-KW"/>
</dbReference>
<evidence type="ECO:0000256" key="1">
    <source>
        <dbReference type="ARBA" id="ARBA00004334"/>
    </source>
</evidence>
<keyword evidence="4 8" id="KW-0602">Photosynthesis</keyword>
<dbReference type="InterPro" id="IPR022796">
    <property type="entry name" value="Chloroa_b-bind"/>
</dbReference>
<keyword evidence="8" id="KW-0472">Membrane</keyword>
<comment type="similarity">
    <text evidence="8">Belongs to the light-harvesting chlorophyll a/b-binding (LHC) protein family.</text>
</comment>
<keyword evidence="8" id="KW-0793">Thylakoid</keyword>
<feature type="binding site" description="axial binding residue" evidence="7">
    <location>
        <position position="176"/>
    </location>
    <ligand>
        <name>chlorophyll b</name>
        <dbReference type="ChEBI" id="CHEBI:61721"/>
        <label>3</label>
    </ligand>
    <ligandPart>
        <name>Mg</name>
        <dbReference type="ChEBI" id="CHEBI:25107"/>
    </ligandPart>
</feature>
<feature type="binding site" evidence="7">
    <location>
        <position position="121"/>
    </location>
    <ligand>
        <name>chlorophyll a</name>
        <dbReference type="ChEBI" id="CHEBI:58416"/>
        <label>1</label>
    </ligand>
</feature>
<dbReference type="SUPFAM" id="SSF103511">
    <property type="entry name" value="Chlorophyll a-b binding protein"/>
    <property type="match status" value="1"/>
</dbReference>
<evidence type="ECO:0000313" key="10">
    <source>
        <dbReference type="Proteomes" id="UP000541444"/>
    </source>
</evidence>
<protein>
    <recommendedName>
        <fullName evidence="8">Chlorophyll a-b binding protein, chloroplastic</fullName>
    </recommendedName>
</protein>
<feature type="transmembrane region" description="Helical" evidence="8">
    <location>
        <begin position="46"/>
        <end position="71"/>
    </location>
</feature>
<dbReference type="GO" id="GO:0009523">
    <property type="term" value="C:photosystem II"/>
    <property type="evidence" value="ECO:0007669"/>
    <property type="project" value="UniProtKB-KW"/>
</dbReference>
<organism evidence="9 10">
    <name type="scientific">Kingdonia uniflora</name>
    <dbReference type="NCBI Taxonomy" id="39325"/>
    <lineage>
        <taxon>Eukaryota</taxon>
        <taxon>Viridiplantae</taxon>
        <taxon>Streptophyta</taxon>
        <taxon>Embryophyta</taxon>
        <taxon>Tracheophyta</taxon>
        <taxon>Spermatophyta</taxon>
        <taxon>Magnoliopsida</taxon>
        <taxon>Ranunculales</taxon>
        <taxon>Circaeasteraceae</taxon>
        <taxon>Kingdonia</taxon>
    </lineage>
</organism>
<evidence type="ECO:0000256" key="6">
    <source>
        <dbReference type="ARBA" id="ARBA00022991"/>
    </source>
</evidence>
<dbReference type="Proteomes" id="UP000541444">
    <property type="component" value="Unassembled WGS sequence"/>
</dbReference>
<proteinExistence type="inferred from homology"/>
<keyword evidence="8" id="KW-1133">Transmembrane helix</keyword>
<evidence type="ECO:0000256" key="7">
    <source>
        <dbReference type="PIRSR" id="PIRSR601344-1"/>
    </source>
</evidence>
<dbReference type="AlphaFoldDB" id="A0A7J7P006"/>
<name>A0A7J7P006_9MAGN</name>
<keyword evidence="8" id="KW-0812">Transmembrane</keyword>
<dbReference type="GO" id="GO:0009522">
    <property type="term" value="C:photosystem I"/>
    <property type="evidence" value="ECO:0007669"/>
    <property type="project" value="UniProtKB-KW"/>
</dbReference>
<reference evidence="9 10" key="1">
    <citation type="journal article" date="2020" name="IScience">
        <title>Genome Sequencing of the Endangered Kingdonia uniflora (Circaeasteraceae, Ranunculales) Reveals Potential Mechanisms of Evolutionary Specialization.</title>
        <authorList>
            <person name="Sun Y."/>
            <person name="Deng T."/>
            <person name="Zhang A."/>
            <person name="Moore M.J."/>
            <person name="Landis J.B."/>
            <person name="Lin N."/>
            <person name="Zhang H."/>
            <person name="Zhang X."/>
            <person name="Huang J."/>
            <person name="Zhang X."/>
            <person name="Sun H."/>
            <person name="Wang H."/>
        </authorList>
    </citation>
    <scope>NUCLEOTIDE SEQUENCE [LARGE SCALE GENOMIC DNA]</scope>
    <source>
        <strain evidence="9">TB1705</strain>
        <tissue evidence="9">Leaf</tissue>
    </source>
</reference>
<dbReference type="InterPro" id="IPR001344">
    <property type="entry name" value="Chloro_AB-bd_pln"/>
</dbReference>
<dbReference type="GO" id="GO:0009535">
    <property type="term" value="C:chloroplast thylakoid membrane"/>
    <property type="evidence" value="ECO:0007669"/>
    <property type="project" value="UniProtKB-SubCell"/>
</dbReference>
<gene>
    <name evidence="9" type="ORF">GIB67_007075</name>
</gene>
<evidence type="ECO:0000256" key="5">
    <source>
        <dbReference type="ARBA" id="ARBA00022640"/>
    </source>
</evidence>
<comment type="function">
    <text evidence="8">The light-harvesting complex (LHC) functions as a light receptor, it captures and delivers excitation energy to photosystems with which it is closely associated.</text>
</comment>
<dbReference type="OrthoDB" id="10452942at2759"/>
<accession>A0A7J7P006</accession>
<dbReference type="GO" id="GO:0009765">
    <property type="term" value="P:photosynthesis, light harvesting"/>
    <property type="evidence" value="ECO:0007669"/>
    <property type="project" value="InterPro"/>
</dbReference>
<sequence>MKQTQSMKIYMESTIRDHEDESTNFGSTGITTKDIKLCGFDNPTGWWVMMFAFVVTLIRCLPSLAAIPIWIGLYRALSNVTNEGLLTKGFFWIPFLAGPTTIAAKQSGSGISCLFPFFSYEMIHSKWAMLGVASFIIPEAFNKFGSNCGPEAVWFKTGALLLDGNTLNYFGKSIPVSLALAVIAGSFVDRPLSWKEIYPKSKG</sequence>
<feature type="binding site" evidence="7">
    <location>
        <position position="124"/>
    </location>
    <ligand>
        <name>chlorophyll a</name>
        <dbReference type="ChEBI" id="CHEBI:58416"/>
        <label>1</label>
    </ligand>
</feature>